<feature type="binding site" evidence="5">
    <location>
        <position position="188"/>
    </location>
    <ligand>
        <name>S-adenosyl-L-methionine</name>
        <dbReference type="ChEBI" id="CHEBI:59789"/>
    </ligand>
</feature>
<dbReference type="GO" id="GO:0032259">
    <property type="term" value="P:methylation"/>
    <property type="evidence" value="ECO:0007669"/>
    <property type="project" value="UniProtKB-KW"/>
</dbReference>
<organism evidence="6 7">
    <name type="scientific">Saccharomycodes ludwigii</name>
    <dbReference type="NCBI Taxonomy" id="36035"/>
    <lineage>
        <taxon>Eukaryota</taxon>
        <taxon>Fungi</taxon>
        <taxon>Dikarya</taxon>
        <taxon>Ascomycota</taxon>
        <taxon>Saccharomycotina</taxon>
        <taxon>Saccharomycetes</taxon>
        <taxon>Saccharomycodales</taxon>
        <taxon>Saccharomycodaceae</taxon>
        <taxon>Saccharomycodes</taxon>
    </lineage>
</organism>
<name>A0A376B740_9ASCO</name>
<dbReference type="Pfam" id="PF13489">
    <property type="entry name" value="Methyltransf_23"/>
    <property type="match status" value="1"/>
</dbReference>
<feature type="binding site" evidence="5">
    <location>
        <position position="165"/>
    </location>
    <ligand>
        <name>S-adenosyl-L-methionine</name>
        <dbReference type="ChEBI" id="CHEBI:59789"/>
    </ligand>
</feature>
<dbReference type="EC" id="2.1.1.114" evidence="5"/>
<dbReference type="PANTHER" id="PTHR43464:SF19">
    <property type="entry name" value="UBIQUINONE BIOSYNTHESIS O-METHYLTRANSFERASE, MITOCHONDRIAL"/>
    <property type="match status" value="1"/>
</dbReference>
<keyword evidence="5" id="KW-0479">Metal-binding</keyword>
<dbReference type="HAMAP" id="MF_00472">
    <property type="entry name" value="UbiG"/>
    <property type="match status" value="1"/>
</dbReference>
<comment type="catalytic activity">
    <reaction evidence="5">
        <text>a 3-demethylubiquinone + S-adenosyl-L-methionine = a ubiquinone + S-adenosyl-L-homocysteine</text>
        <dbReference type="Rhea" id="RHEA:81215"/>
        <dbReference type="Rhea" id="RHEA-COMP:9565"/>
        <dbReference type="Rhea" id="RHEA-COMP:19654"/>
        <dbReference type="ChEBI" id="CHEBI:16389"/>
        <dbReference type="ChEBI" id="CHEBI:57856"/>
        <dbReference type="ChEBI" id="CHEBI:59789"/>
        <dbReference type="ChEBI" id="CHEBI:231825"/>
    </reaction>
</comment>
<dbReference type="EC" id="2.1.1.-" evidence="5"/>
<reference evidence="7" key="1">
    <citation type="submission" date="2018-06" db="EMBL/GenBank/DDBJ databases">
        <authorList>
            <person name="Guldener U."/>
        </authorList>
    </citation>
    <scope>NUCLEOTIDE SEQUENCE [LARGE SCALE GENOMIC DNA]</scope>
    <source>
        <strain evidence="7">UTAD17</strain>
    </source>
</reference>
<dbReference type="InterPro" id="IPR010233">
    <property type="entry name" value="UbiG_MeTrfase"/>
</dbReference>
<dbReference type="CDD" id="cd02440">
    <property type="entry name" value="AdoMet_MTases"/>
    <property type="match status" value="1"/>
</dbReference>
<comment type="subcellular location">
    <subcellularLocation>
        <location evidence="5">Mitochondrion inner membrane</location>
        <topology evidence="5">Peripheral membrane protein</topology>
        <orientation evidence="5">Matrix side</orientation>
    </subcellularLocation>
</comment>
<keyword evidence="5" id="KW-0496">Mitochondrion</keyword>
<feature type="binding site" evidence="5">
    <location>
        <position position="236"/>
    </location>
    <ligand>
        <name>Mg(2+)</name>
        <dbReference type="ChEBI" id="CHEBI:18420"/>
    </ligand>
</feature>
<feature type="binding site" evidence="5">
    <location>
        <position position="231"/>
    </location>
    <ligand>
        <name>S-adenosyl-L-methionine</name>
        <dbReference type="ChEBI" id="CHEBI:59789"/>
    </ligand>
</feature>
<evidence type="ECO:0000256" key="4">
    <source>
        <dbReference type="ARBA" id="ARBA00022691"/>
    </source>
</evidence>
<keyword evidence="7" id="KW-1185">Reference proteome</keyword>
<comment type="similarity">
    <text evidence="5">Belongs to the class I-like SAM-binding methyltransferase superfamily. UbiG/COQ3 family.</text>
</comment>
<keyword evidence="4 5" id="KW-0949">S-adenosyl-L-methionine</keyword>
<comment type="catalytic activity">
    <reaction evidence="5">
        <text>a 3-demethylubiquinol + S-adenosyl-L-methionine = a ubiquinol + S-adenosyl-L-homocysteine + H(+)</text>
        <dbReference type="Rhea" id="RHEA:44380"/>
        <dbReference type="Rhea" id="RHEA-COMP:9566"/>
        <dbReference type="Rhea" id="RHEA-COMP:10914"/>
        <dbReference type="ChEBI" id="CHEBI:15378"/>
        <dbReference type="ChEBI" id="CHEBI:17976"/>
        <dbReference type="ChEBI" id="CHEBI:57856"/>
        <dbReference type="ChEBI" id="CHEBI:59789"/>
        <dbReference type="ChEBI" id="CHEBI:84422"/>
        <dbReference type="EC" id="2.1.1.64"/>
    </reaction>
</comment>
<evidence type="ECO:0000256" key="3">
    <source>
        <dbReference type="ARBA" id="ARBA00022688"/>
    </source>
</evidence>
<feature type="binding site" evidence="5">
    <location>
        <position position="235"/>
    </location>
    <ligand>
        <name>Mg(2+)</name>
        <dbReference type="ChEBI" id="CHEBI:18420"/>
    </ligand>
</feature>
<dbReference type="Proteomes" id="UP000262825">
    <property type="component" value="Unassembled WGS sequence"/>
</dbReference>
<dbReference type="AlphaFoldDB" id="A0A376B740"/>
<dbReference type="GO" id="GO:0031314">
    <property type="term" value="C:extrinsic component of mitochondrial inner membrane"/>
    <property type="evidence" value="ECO:0007669"/>
    <property type="project" value="UniProtKB-UniRule"/>
</dbReference>
<dbReference type="UniPathway" id="UPA00232"/>
<evidence type="ECO:0000256" key="1">
    <source>
        <dbReference type="ARBA" id="ARBA00022603"/>
    </source>
</evidence>
<feature type="binding site" evidence="5">
    <location>
        <position position="93"/>
    </location>
    <ligand>
        <name>S-adenosyl-L-methionine</name>
        <dbReference type="ChEBI" id="CHEBI:59789"/>
    </ligand>
</feature>
<dbReference type="InterPro" id="IPR029063">
    <property type="entry name" value="SAM-dependent_MTases_sf"/>
</dbReference>
<dbReference type="GO" id="GO:0010420">
    <property type="term" value="F:polyprenyldihydroxybenzoate methyltransferase activity"/>
    <property type="evidence" value="ECO:0007669"/>
    <property type="project" value="UniProtKB-UniRule"/>
</dbReference>
<keyword evidence="3 5" id="KW-0831">Ubiquinone biosynthesis</keyword>
<dbReference type="GO" id="GO:0061542">
    <property type="term" value="F:3-demethylubiquinol 3-O-methyltransferase activity"/>
    <property type="evidence" value="ECO:0007669"/>
    <property type="project" value="UniProtKB-UniRule"/>
</dbReference>
<dbReference type="VEuPathDB" id="FungiDB:SCODWIG_02277"/>
<feature type="binding site" evidence="5">
    <location>
        <position position="232"/>
    </location>
    <ligand>
        <name>Mg(2+)</name>
        <dbReference type="ChEBI" id="CHEBI:18420"/>
    </ligand>
</feature>
<dbReference type="GO" id="GO:0046872">
    <property type="term" value="F:metal ion binding"/>
    <property type="evidence" value="ECO:0007669"/>
    <property type="project" value="UniProtKB-KW"/>
</dbReference>
<protein>
    <recommendedName>
        <fullName evidence="5">Ubiquinone biosynthesis O-methyltransferase, mitochondrial</fullName>
    </recommendedName>
    <alternativeName>
        <fullName evidence="5">3,4-dihydroxy-5-hexaprenylbenzoate methyltransferase</fullName>
    </alternativeName>
    <alternativeName>
        <fullName evidence="5">3-demethylubiquinol 3-O-methyltransferase</fullName>
    </alternativeName>
    <alternativeName>
        <fullName evidence="5">3-demethylubiquinone 3-O-methyltransferase</fullName>
    </alternativeName>
    <alternativeName>
        <fullName evidence="5">3-demethylubiquinone-6 3-O-methyltransferase</fullName>
    </alternativeName>
    <alternativeName>
        <fullName evidence="5">Hexaprenyldihydroxybenzoate methyltransferase</fullName>
    </alternativeName>
    <alternativeName>
        <fullName evidence="5">Polyprenyldihydroxybenzoate methyltransferase</fullName>
        <shortName evidence="5">DHHB methyltransferase</shortName>
        <shortName evidence="5">DHHB-MT</shortName>
        <shortName evidence="5">DHHB-MTase</shortName>
        <ecNumber evidence="5">2.1.1.-</ecNumber>
        <ecNumber evidence="5">2.1.1.114</ecNumber>
        <ecNumber evidence="5">2.1.1.64</ecNumber>
    </alternativeName>
</protein>
<dbReference type="SUPFAM" id="SSF53335">
    <property type="entry name" value="S-adenosyl-L-methionine-dependent methyltransferases"/>
    <property type="match status" value="1"/>
</dbReference>
<keyword evidence="5" id="KW-0999">Mitochondrion inner membrane</keyword>
<sequence length="346" mass="39319">MFKRSFSLTRIQHIKRLQSSSSSVPKYSTSFLNSNVSKTTARRSTSFLNGHPAAIDTSNKVNPDEKSHFETLAPTWWDSKGSQRILHLMNLARMDFINEILRNYKVQLNANNSNGSKNDIDTDLYIPRFTTSVFPTEIKKNIENELNAAIYKELQKSELTVLDVGCGGGLLCESLARLPFIKKIDGIDMTPAVINIAKQHQSLDPVLAEKLTYAVRSIDEQKGQYDIVTMFEMLEHVDDPKEILISGWEHVKSNGGILFLSTINRDLISWFTTIFMGEYVLKVVPLGTHHLSKYINSREIIAWFKEMYPLSHEVLQVKGTMYIPGKGWVNHDCSNVGNYLMAIQKK</sequence>
<proteinExistence type="inferred from homology"/>
<comment type="subunit">
    <text evidence="5">Component of a multi-subunit COQ enzyme complex, composed of at least COQ3, COQ4, COQ5, COQ6, COQ7 and COQ9.</text>
</comment>
<dbReference type="OrthoDB" id="3265906at2759"/>
<comment type="catalytic activity">
    <reaction evidence="5">
        <text>a 3,4-dihydroxy-5-(all-trans-polyprenyl)benzoate + S-adenosyl-L-methionine = a 4-hydroxy-3-methoxy-5-(all-trans-polyprenyl)benzoate + S-adenosyl-L-homocysteine + H(+)</text>
        <dbReference type="Rhea" id="RHEA:44452"/>
        <dbReference type="Rhea" id="RHEA-COMP:10930"/>
        <dbReference type="Rhea" id="RHEA-COMP:10931"/>
        <dbReference type="ChEBI" id="CHEBI:15378"/>
        <dbReference type="ChEBI" id="CHEBI:57856"/>
        <dbReference type="ChEBI" id="CHEBI:59789"/>
        <dbReference type="ChEBI" id="CHEBI:64694"/>
        <dbReference type="ChEBI" id="CHEBI:84443"/>
        <dbReference type="EC" id="2.1.1.114"/>
    </reaction>
</comment>
<evidence type="ECO:0000256" key="2">
    <source>
        <dbReference type="ARBA" id="ARBA00022679"/>
    </source>
</evidence>
<evidence type="ECO:0000313" key="6">
    <source>
        <dbReference type="EMBL" id="SSD60516.1"/>
    </source>
</evidence>
<dbReference type="NCBIfam" id="TIGR01983">
    <property type="entry name" value="UbiG"/>
    <property type="match status" value="1"/>
</dbReference>
<comment type="function">
    <text evidence="5">O-methyltransferase required for two non-consecutive steps during ubiquinone biosynthesis. Catalyzes the 2 O-methylation of 3,4-dihydroxy-5-(all-trans-polyprenyl)benzoic acid into 4-hydroxy-3-methoxy-5-(all-trans-polyprenyl)benzoic acid. Also catalyzes the last step of ubiquinone biosynthesis by mediating methylation of 3-demethylubiquinone into ubiquinone. Also able to mediate the methylation of 3-demethylubiquinol into ubiquinol.</text>
</comment>
<comment type="cofactor">
    <cofactor evidence="5">
        <name>Mg(2+)</name>
        <dbReference type="ChEBI" id="CHEBI:18420"/>
    </cofactor>
</comment>
<dbReference type="GO" id="GO:0120537">
    <property type="term" value="F:3-demethylubiquinone 3-O-methyltransferase activity"/>
    <property type="evidence" value="ECO:0007669"/>
    <property type="project" value="RHEA"/>
</dbReference>
<evidence type="ECO:0000256" key="5">
    <source>
        <dbReference type="HAMAP-Rule" id="MF_03190"/>
    </source>
</evidence>
<evidence type="ECO:0000313" key="7">
    <source>
        <dbReference type="Proteomes" id="UP000262825"/>
    </source>
</evidence>
<keyword evidence="2 5" id="KW-0808">Transferase</keyword>
<dbReference type="PANTHER" id="PTHR43464">
    <property type="entry name" value="METHYLTRANSFERASE"/>
    <property type="match status" value="1"/>
</dbReference>
<dbReference type="EMBL" id="UFAJ01000376">
    <property type="protein sequence ID" value="SSD60516.1"/>
    <property type="molecule type" value="Genomic_DNA"/>
</dbReference>
<keyword evidence="5" id="KW-0460">Magnesium</keyword>
<keyword evidence="1 5" id="KW-0489">Methyltransferase</keyword>
<keyword evidence="5" id="KW-0472">Membrane</keyword>
<dbReference type="Gene3D" id="3.40.50.150">
    <property type="entry name" value="Vaccinia Virus protein VP39"/>
    <property type="match status" value="1"/>
</dbReference>
<comment type="pathway">
    <text evidence="5">Cofactor biosynthesis; ubiquinone biosynthesis.</text>
</comment>
<gene>
    <name evidence="5" type="primary">COQ3</name>
    <name evidence="6" type="ORF">SCODWIG_02277</name>
</gene>
<accession>A0A376B740</accession>
<dbReference type="EC" id="2.1.1.64" evidence="5"/>